<dbReference type="GO" id="GO:0008413">
    <property type="term" value="F:8-oxo-7,8-dihydroguanosine triphosphate pyrophosphatase activity"/>
    <property type="evidence" value="ECO:0007669"/>
    <property type="project" value="InterPro"/>
</dbReference>
<reference evidence="18 19" key="1">
    <citation type="submission" date="2024-01" db="EMBL/GenBank/DDBJ databases">
        <title>Genomic insights into the taxonomy and metabolism of the cyanobacterium Pannus brasiliensis CCIBt3594.</title>
        <authorList>
            <person name="Machado M."/>
            <person name="Botero N.B."/>
            <person name="Andreote A.P.D."/>
            <person name="Feitosa A.M.T."/>
            <person name="Popin R."/>
            <person name="Sivonen K."/>
            <person name="Fiore M.F."/>
        </authorList>
    </citation>
    <scope>NUCLEOTIDE SEQUENCE [LARGE SCALE GENOMIC DNA]</scope>
    <source>
        <strain evidence="18 19">CCIBt3594</strain>
    </source>
</reference>
<evidence type="ECO:0000256" key="6">
    <source>
        <dbReference type="ARBA" id="ARBA00022023"/>
    </source>
</evidence>
<protein>
    <recommendedName>
        <fullName evidence="6">Adenine DNA glycosylase</fullName>
        <ecNumber evidence="5">3.2.2.31</ecNumber>
    </recommendedName>
</protein>
<dbReference type="Proteomes" id="UP001328733">
    <property type="component" value="Unassembled WGS sequence"/>
</dbReference>
<dbReference type="Gene3D" id="1.10.340.30">
    <property type="entry name" value="Hypothetical protein, domain 2"/>
    <property type="match status" value="1"/>
</dbReference>
<organism evidence="18 19">
    <name type="scientific">Pannus brasiliensis CCIBt3594</name>
    <dbReference type="NCBI Taxonomy" id="1427578"/>
    <lineage>
        <taxon>Bacteria</taxon>
        <taxon>Bacillati</taxon>
        <taxon>Cyanobacteriota</taxon>
        <taxon>Cyanophyceae</taxon>
        <taxon>Oscillatoriophycideae</taxon>
        <taxon>Chroococcales</taxon>
        <taxon>Microcystaceae</taxon>
        <taxon>Pannus</taxon>
    </lineage>
</organism>
<dbReference type="InterPro" id="IPR003561">
    <property type="entry name" value="Mutator_MutT"/>
</dbReference>
<evidence type="ECO:0000256" key="9">
    <source>
        <dbReference type="ARBA" id="ARBA00022763"/>
    </source>
</evidence>
<dbReference type="GO" id="GO:0032357">
    <property type="term" value="F:oxidized purine DNA binding"/>
    <property type="evidence" value="ECO:0007669"/>
    <property type="project" value="TreeGrafter"/>
</dbReference>
<keyword evidence="13" id="KW-0234">DNA repair</keyword>
<dbReference type="Pfam" id="PF00730">
    <property type="entry name" value="HhH-GPD"/>
    <property type="match status" value="1"/>
</dbReference>
<comment type="function">
    <text evidence="3">Adenine glycosylase active on G-A mispairs. MutY also corrects error-prone DNA synthesis past GO lesions which are due to the oxidatively damaged form of guanine: 7,8-dihydro-8-oxoguanine (8-oxo-dGTP).</text>
</comment>
<evidence type="ECO:0000256" key="5">
    <source>
        <dbReference type="ARBA" id="ARBA00012045"/>
    </source>
</evidence>
<keyword evidence="19" id="KW-1185">Reference proteome</keyword>
<dbReference type="InterPro" id="IPR015797">
    <property type="entry name" value="NUDIX_hydrolase-like_dom_sf"/>
</dbReference>
<evidence type="ECO:0000256" key="13">
    <source>
        <dbReference type="ARBA" id="ARBA00023204"/>
    </source>
</evidence>
<evidence type="ECO:0000256" key="1">
    <source>
        <dbReference type="ARBA" id="ARBA00000843"/>
    </source>
</evidence>
<dbReference type="InterPro" id="IPR000086">
    <property type="entry name" value="NUDIX_hydrolase_dom"/>
</dbReference>
<evidence type="ECO:0000313" key="19">
    <source>
        <dbReference type="Proteomes" id="UP001328733"/>
    </source>
</evidence>
<keyword evidence="7" id="KW-0004">4Fe-4S</keyword>
<dbReference type="InterPro" id="IPR023170">
    <property type="entry name" value="HhH_base_excis_C"/>
</dbReference>
<dbReference type="CDD" id="cd03425">
    <property type="entry name" value="NUDIX_MutT_NudA_like"/>
    <property type="match status" value="1"/>
</dbReference>
<feature type="binding site" evidence="15">
    <location>
        <begin position="270"/>
        <end position="273"/>
    </location>
    <ligand>
        <name>8-oxo-dGTP</name>
        <dbReference type="ChEBI" id="CHEBI:77896"/>
    </ligand>
</feature>
<dbReference type="InterPro" id="IPR005760">
    <property type="entry name" value="A/G_AdeGlyc_MutY"/>
</dbReference>
<sequence>MAPRKNSSALDDLDIVGLRRSLLDWYARSGRDLPWRRQTDPYAIWISEIMLQQTRVTTVIPYYERWLTRFPTVEDLAAADLQDVLKLWEGLGYYARARNLHAAAGQIVGEYGGMFPRDLDRVMALSGIGRTTAGGILSLAFNAPISILDGNVKRVYSRLIALEVPPSKALPRLWNVSDRCLDPDNPRDFNQALMDLGATVCTRHEPNCLLCPWRESCRAYNKGTQSVIPMREESNPLPHKRIGVAVIRDDRGLILIDRRPAKGLLGGLWEFPGGKIEDGETVEECIRREILEEIGIEIEVNDHLITIDHAYTHFRVNLQVYNCRYLSGEARAIECEEIRWVTLAEIEIYPFPKANLQIIEALKARAVGSPGDRV</sequence>
<evidence type="ECO:0000259" key="17">
    <source>
        <dbReference type="PROSITE" id="PS51462"/>
    </source>
</evidence>
<proteinExistence type="inferred from homology"/>
<comment type="catalytic activity">
    <reaction evidence="1">
        <text>Hydrolyzes free adenine bases from 7,8-dihydro-8-oxoguanine:adenine mismatched double-stranded DNA, leaving an apurinic site.</text>
        <dbReference type="EC" id="3.2.2.31"/>
    </reaction>
</comment>
<evidence type="ECO:0000256" key="8">
    <source>
        <dbReference type="ARBA" id="ARBA00022723"/>
    </source>
</evidence>
<dbReference type="Gene3D" id="1.10.1670.10">
    <property type="entry name" value="Helix-hairpin-Helix base-excision DNA repair enzymes (C-terminal)"/>
    <property type="match status" value="1"/>
</dbReference>
<dbReference type="PANTHER" id="PTHR42944">
    <property type="entry name" value="ADENINE DNA GLYCOSYLASE"/>
    <property type="match status" value="1"/>
</dbReference>
<comment type="caution">
    <text evidence="18">The sequence shown here is derived from an EMBL/GenBank/DDBJ whole genome shotgun (WGS) entry which is preliminary data.</text>
</comment>
<dbReference type="GO" id="GO:0034039">
    <property type="term" value="F:8-oxo-7,8-dihydroguanine DNA N-glycosylase activity"/>
    <property type="evidence" value="ECO:0007669"/>
    <property type="project" value="TreeGrafter"/>
</dbReference>
<evidence type="ECO:0000256" key="16">
    <source>
        <dbReference type="PIRSR" id="PIRSR603561-2"/>
    </source>
</evidence>
<dbReference type="NCBIfam" id="TIGR01084">
    <property type="entry name" value="mutY"/>
    <property type="match status" value="1"/>
</dbReference>
<dbReference type="AlphaFoldDB" id="A0AAW9R044"/>
<comment type="similarity">
    <text evidence="4">Belongs to the Nth/MutY family.</text>
</comment>
<dbReference type="SMART" id="SM00478">
    <property type="entry name" value="ENDO3c"/>
    <property type="match status" value="1"/>
</dbReference>
<evidence type="ECO:0000256" key="11">
    <source>
        <dbReference type="ARBA" id="ARBA00023004"/>
    </source>
</evidence>
<dbReference type="InterPro" id="IPR003265">
    <property type="entry name" value="HhH-GPD_domain"/>
</dbReference>
<keyword evidence="10" id="KW-0378">Hydrolase</keyword>
<keyword evidence="16" id="KW-0460">Magnesium</keyword>
<dbReference type="Pfam" id="PF14815">
    <property type="entry name" value="NUDIX_4"/>
    <property type="match status" value="1"/>
</dbReference>
<keyword evidence="9" id="KW-0227">DNA damage</keyword>
<evidence type="ECO:0000313" key="18">
    <source>
        <dbReference type="EMBL" id="MEG3439568.1"/>
    </source>
</evidence>
<evidence type="ECO:0000256" key="12">
    <source>
        <dbReference type="ARBA" id="ARBA00023014"/>
    </source>
</evidence>
<evidence type="ECO:0000256" key="10">
    <source>
        <dbReference type="ARBA" id="ARBA00022801"/>
    </source>
</evidence>
<dbReference type="GO" id="GO:0006284">
    <property type="term" value="P:base-excision repair"/>
    <property type="evidence" value="ECO:0007669"/>
    <property type="project" value="InterPro"/>
</dbReference>
<name>A0AAW9R044_9CHRO</name>
<dbReference type="EC" id="3.2.2.31" evidence="5"/>
<keyword evidence="11" id="KW-0408">Iron</keyword>
<dbReference type="InterPro" id="IPR044298">
    <property type="entry name" value="MIG/MutY"/>
</dbReference>
<feature type="binding site" evidence="15">
    <location>
        <position position="259"/>
    </location>
    <ligand>
        <name>8-oxo-dGTP</name>
        <dbReference type="ChEBI" id="CHEBI:77896"/>
    </ligand>
</feature>
<keyword evidence="8 16" id="KW-0479">Metal-binding</keyword>
<dbReference type="NCBIfam" id="TIGR00586">
    <property type="entry name" value="mutt"/>
    <property type="match status" value="1"/>
</dbReference>
<dbReference type="CDD" id="cd00056">
    <property type="entry name" value="ENDO3c"/>
    <property type="match status" value="1"/>
</dbReference>
<evidence type="ECO:0000256" key="3">
    <source>
        <dbReference type="ARBA" id="ARBA00002933"/>
    </source>
</evidence>
<dbReference type="Gene3D" id="3.90.79.10">
    <property type="entry name" value="Nucleoside Triphosphate Pyrophosphohydrolase"/>
    <property type="match status" value="1"/>
</dbReference>
<evidence type="ECO:0000256" key="14">
    <source>
        <dbReference type="ARBA" id="ARBA00023295"/>
    </source>
</evidence>
<comment type="cofactor">
    <cofactor evidence="16">
        <name>Mg(2+)</name>
        <dbReference type="ChEBI" id="CHEBI:18420"/>
    </cofactor>
</comment>
<dbReference type="GO" id="GO:0035485">
    <property type="term" value="F:adenine/guanine mispair binding"/>
    <property type="evidence" value="ECO:0007669"/>
    <property type="project" value="TreeGrafter"/>
</dbReference>
<dbReference type="InterPro" id="IPR004036">
    <property type="entry name" value="Endonuclease-III-like_CS2"/>
</dbReference>
<dbReference type="RefSeq" id="WP_332867051.1">
    <property type="nucleotide sequence ID" value="NZ_JBAFSM010000052.1"/>
</dbReference>
<dbReference type="SUPFAM" id="SSF48150">
    <property type="entry name" value="DNA-glycosylase"/>
    <property type="match status" value="1"/>
</dbReference>
<dbReference type="GO" id="GO:0000701">
    <property type="term" value="F:purine-specific mismatch base pair DNA N-glycosylase activity"/>
    <property type="evidence" value="ECO:0007669"/>
    <property type="project" value="UniProtKB-EC"/>
</dbReference>
<dbReference type="EMBL" id="JBAFSM010000052">
    <property type="protein sequence ID" value="MEG3439568.1"/>
    <property type="molecule type" value="Genomic_DNA"/>
</dbReference>
<feature type="domain" description="Nudix hydrolase" evidence="17">
    <location>
        <begin position="237"/>
        <end position="364"/>
    </location>
</feature>
<evidence type="ECO:0000256" key="7">
    <source>
        <dbReference type="ARBA" id="ARBA00022485"/>
    </source>
</evidence>
<dbReference type="InterPro" id="IPR020084">
    <property type="entry name" value="NUDIX_hydrolase_CS"/>
</dbReference>
<feature type="binding site" evidence="16">
    <location>
        <position position="273"/>
    </location>
    <ligand>
        <name>Mg(2+)</name>
        <dbReference type="ChEBI" id="CHEBI:18420"/>
    </ligand>
</feature>
<keyword evidence="14" id="KW-0326">Glycosidase</keyword>
<dbReference type="InterPro" id="IPR029119">
    <property type="entry name" value="MutY_C"/>
</dbReference>
<dbReference type="InterPro" id="IPR020476">
    <property type="entry name" value="Nudix_hydrolase"/>
</dbReference>
<dbReference type="PANTHER" id="PTHR42944:SF1">
    <property type="entry name" value="ADENINE DNA GLYCOSYLASE"/>
    <property type="match status" value="1"/>
</dbReference>
<dbReference type="PROSITE" id="PS51462">
    <property type="entry name" value="NUDIX"/>
    <property type="match status" value="1"/>
</dbReference>
<feature type="binding site" evidence="16">
    <location>
        <position position="293"/>
    </location>
    <ligand>
        <name>Mg(2+)</name>
        <dbReference type="ChEBI" id="CHEBI:18420"/>
    </ligand>
</feature>
<dbReference type="GO" id="GO:0006298">
    <property type="term" value="P:mismatch repair"/>
    <property type="evidence" value="ECO:0007669"/>
    <property type="project" value="TreeGrafter"/>
</dbReference>
<feature type="binding site" evidence="15">
    <location>
        <position position="355"/>
    </location>
    <ligand>
        <name>8-oxo-dGTP</name>
        <dbReference type="ChEBI" id="CHEBI:77896"/>
    </ligand>
</feature>
<gene>
    <name evidence="18" type="primary">mutY</name>
    <name evidence="18" type="ORF">V0288_20740</name>
</gene>
<dbReference type="SUPFAM" id="SSF55811">
    <property type="entry name" value="Nudix"/>
    <property type="match status" value="1"/>
</dbReference>
<accession>A0AAW9R044</accession>
<comment type="cofactor">
    <cofactor evidence="2">
        <name>[4Fe-4S] cluster</name>
        <dbReference type="ChEBI" id="CHEBI:49883"/>
    </cofactor>
</comment>
<dbReference type="InterPro" id="IPR011257">
    <property type="entry name" value="DNA_glycosylase"/>
</dbReference>
<dbReference type="PROSITE" id="PS01155">
    <property type="entry name" value="ENDONUCLEASE_III_2"/>
    <property type="match status" value="1"/>
</dbReference>
<dbReference type="GO" id="GO:0046872">
    <property type="term" value="F:metal ion binding"/>
    <property type="evidence" value="ECO:0007669"/>
    <property type="project" value="UniProtKB-KW"/>
</dbReference>
<dbReference type="GO" id="GO:0051539">
    <property type="term" value="F:4 iron, 4 sulfur cluster binding"/>
    <property type="evidence" value="ECO:0007669"/>
    <property type="project" value="UniProtKB-KW"/>
</dbReference>
<evidence type="ECO:0000256" key="2">
    <source>
        <dbReference type="ARBA" id="ARBA00001966"/>
    </source>
</evidence>
<keyword evidence="12" id="KW-0411">Iron-sulfur</keyword>
<dbReference type="FunFam" id="1.10.340.30:FF:000002">
    <property type="entry name" value="Adenine DNA glycosylase"/>
    <property type="match status" value="1"/>
</dbReference>
<evidence type="ECO:0000256" key="4">
    <source>
        <dbReference type="ARBA" id="ARBA00008343"/>
    </source>
</evidence>
<evidence type="ECO:0000256" key="15">
    <source>
        <dbReference type="PIRSR" id="PIRSR603561-1"/>
    </source>
</evidence>
<dbReference type="PROSITE" id="PS00893">
    <property type="entry name" value="NUDIX_BOX"/>
    <property type="match status" value="1"/>
</dbReference>
<dbReference type="PRINTS" id="PR00502">
    <property type="entry name" value="NUDIXFAMILY"/>
</dbReference>